<reference evidence="9" key="1">
    <citation type="journal article" date="2019" name="Int. J. Syst. Evol. Microbiol.">
        <title>The Global Catalogue of Microorganisms (GCM) 10K type strain sequencing project: providing services to taxonomists for standard genome sequencing and annotation.</title>
        <authorList>
            <consortium name="The Broad Institute Genomics Platform"/>
            <consortium name="The Broad Institute Genome Sequencing Center for Infectious Disease"/>
            <person name="Wu L."/>
            <person name="Ma J."/>
        </authorList>
    </citation>
    <scope>NUCLEOTIDE SEQUENCE [LARGE SCALE GENOMIC DNA]</scope>
    <source>
        <strain evidence="9">JCM 14370</strain>
    </source>
</reference>
<keyword evidence="5 6" id="KW-0687">Ribonucleoprotein</keyword>
<evidence type="ECO:0000256" key="7">
    <source>
        <dbReference type="RuleBase" id="RU003934"/>
    </source>
</evidence>
<dbReference type="Proteomes" id="UP000632222">
    <property type="component" value="Unassembled WGS sequence"/>
</dbReference>
<dbReference type="InterPro" id="IPR013025">
    <property type="entry name" value="Ribosomal_uL23-like"/>
</dbReference>
<dbReference type="GO" id="GO:0005840">
    <property type="term" value="C:ribosome"/>
    <property type="evidence" value="ECO:0007669"/>
    <property type="project" value="UniProtKB-KW"/>
</dbReference>
<protein>
    <recommendedName>
        <fullName evidence="6">Large ribosomal subunit protein uL23</fullName>
    </recommendedName>
</protein>
<comment type="subunit">
    <text evidence="6">Part of the 50S ribosomal subunit. Contacts protein L29, and trigger factor when it is bound to the ribosome.</text>
</comment>
<evidence type="ECO:0000256" key="5">
    <source>
        <dbReference type="ARBA" id="ARBA00023274"/>
    </source>
</evidence>
<evidence type="ECO:0000256" key="4">
    <source>
        <dbReference type="ARBA" id="ARBA00022980"/>
    </source>
</evidence>
<dbReference type="Gene3D" id="3.30.70.330">
    <property type="match status" value="1"/>
</dbReference>
<evidence type="ECO:0000313" key="9">
    <source>
        <dbReference type="Proteomes" id="UP000632222"/>
    </source>
</evidence>
<keyword evidence="4 6" id="KW-0689">Ribosomal protein</keyword>
<dbReference type="RefSeq" id="WP_189006015.1">
    <property type="nucleotide sequence ID" value="NZ_BMOD01000022.1"/>
</dbReference>
<keyword evidence="2 6" id="KW-0699">rRNA-binding</keyword>
<comment type="caution">
    <text evidence="8">The sequence shown here is derived from an EMBL/GenBank/DDBJ whole genome shotgun (WGS) entry which is preliminary data.</text>
</comment>
<name>A0ABQ2D9Q4_9DEIO</name>
<evidence type="ECO:0000313" key="8">
    <source>
        <dbReference type="EMBL" id="GGJ50561.1"/>
    </source>
</evidence>
<evidence type="ECO:0000256" key="2">
    <source>
        <dbReference type="ARBA" id="ARBA00022730"/>
    </source>
</evidence>
<dbReference type="InterPro" id="IPR012678">
    <property type="entry name" value="Ribosomal_uL23/eL15/eS24_sf"/>
</dbReference>
<evidence type="ECO:0000256" key="1">
    <source>
        <dbReference type="ARBA" id="ARBA00006700"/>
    </source>
</evidence>
<dbReference type="InterPro" id="IPR001014">
    <property type="entry name" value="Ribosomal_uL23_CS"/>
</dbReference>
<dbReference type="HAMAP" id="MF_01369_B">
    <property type="entry name" value="Ribosomal_uL23_B"/>
    <property type="match status" value="1"/>
</dbReference>
<evidence type="ECO:0000256" key="6">
    <source>
        <dbReference type="HAMAP-Rule" id="MF_01369"/>
    </source>
</evidence>
<dbReference type="InterPro" id="IPR012677">
    <property type="entry name" value="Nucleotide-bd_a/b_plait_sf"/>
</dbReference>
<dbReference type="PROSITE" id="PS00050">
    <property type="entry name" value="RIBOSOMAL_L23"/>
    <property type="match status" value="1"/>
</dbReference>
<comment type="function">
    <text evidence="6">One of the early assembly proteins it binds 23S rRNA. One of the proteins that surrounds the polypeptide exit tunnel on the outside of the ribosome. Forms the main docking site for trigger factor binding to the ribosome.</text>
</comment>
<organism evidence="8 9">
    <name type="scientific">Deinococcus roseus</name>
    <dbReference type="NCBI Taxonomy" id="392414"/>
    <lineage>
        <taxon>Bacteria</taxon>
        <taxon>Thermotogati</taxon>
        <taxon>Deinococcota</taxon>
        <taxon>Deinococci</taxon>
        <taxon>Deinococcales</taxon>
        <taxon>Deinococcaceae</taxon>
        <taxon>Deinococcus</taxon>
    </lineage>
</organism>
<dbReference type="EMBL" id="BMOD01000022">
    <property type="protein sequence ID" value="GGJ50561.1"/>
    <property type="molecule type" value="Genomic_DNA"/>
</dbReference>
<dbReference type="PANTHER" id="PTHR11620">
    <property type="entry name" value="60S RIBOSOMAL PROTEIN L23A"/>
    <property type="match status" value="1"/>
</dbReference>
<gene>
    <name evidence="6 8" type="primary">rplW</name>
    <name evidence="8" type="ORF">GCM10008938_40640</name>
</gene>
<sequence length="95" mass="10512">MSHFDTIKAPVVSEKAFAGIENGVYSFWVDPRVTKPEIKAAVEAVFGVKVDSVNTQKLVGKVKRAGRFTGKRIDRKKAIVKLKEGQKIEALENLV</sequence>
<evidence type="ECO:0000256" key="3">
    <source>
        <dbReference type="ARBA" id="ARBA00022884"/>
    </source>
</evidence>
<comment type="similarity">
    <text evidence="1 6 7">Belongs to the universal ribosomal protein uL23 family.</text>
</comment>
<dbReference type="SUPFAM" id="SSF54189">
    <property type="entry name" value="Ribosomal proteins S24e, L23 and L15e"/>
    <property type="match status" value="1"/>
</dbReference>
<dbReference type="NCBIfam" id="NF004363">
    <property type="entry name" value="PRK05738.2-4"/>
    <property type="match status" value="1"/>
</dbReference>
<keyword evidence="9" id="KW-1185">Reference proteome</keyword>
<proteinExistence type="inferred from homology"/>
<dbReference type="NCBIfam" id="NF004366">
    <property type="entry name" value="PRK05738.3-2"/>
    <property type="match status" value="1"/>
</dbReference>
<accession>A0ABQ2D9Q4</accession>
<keyword evidence="3 6" id="KW-0694">RNA-binding</keyword>
<dbReference type="Pfam" id="PF00276">
    <property type="entry name" value="Ribosomal_L23"/>
    <property type="match status" value="1"/>
</dbReference>